<gene>
    <name evidence="3" type="ORF">LOCC1_G005987</name>
</gene>
<accession>A0A8H8U9U0</accession>
<dbReference type="GO" id="GO:0003723">
    <property type="term" value="F:RNA binding"/>
    <property type="evidence" value="ECO:0007669"/>
    <property type="project" value="InterPro"/>
</dbReference>
<dbReference type="GO" id="GO:0002100">
    <property type="term" value="P:tRNA wobble adenosine to inosine editing"/>
    <property type="evidence" value="ECO:0007669"/>
    <property type="project" value="InterPro"/>
</dbReference>
<name>A0A8H8U9U0_9HELO</name>
<feature type="domain" description="A to I editase" evidence="2">
    <location>
        <begin position="53"/>
        <end position="341"/>
    </location>
</feature>
<proteinExistence type="predicted"/>
<keyword evidence="4" id="KW-1185">Reference proteome</keyword>
<protein>
    <submittedName>
        <fullName evidence="3">tRNA-specific adenosine deaminase</fullName>
    </submittedName>
</protein>
<organism evidence="3 4">
    <name type="scientific">Lachnellula occidentalis</name>
    <dbReference type="NCBI Taxonomy" id="215460"/>
    <lineage>
        <taxon>Eukaryota</taxon>
        <taxon>Fungi</taxon>
        <taxon>Dikarya</taxon>
        <taxon>Ascomycota</taxon>
        <taxon>Pezizomycotina</taxon>
        <taxon>Leotiomycetes</taxon>
        <taxon>Helotiales</taxon>
        <taxon>Lachnaceae</taxon>
        <taxon>Lachnellula</taxon>
    </lineage>
</organism>
<dbReference type="PANTHER" id="PTHR47803">
    <property type="entry name" value="TRNA-SPECIFIC ADENOSINE DEAMINASE 1"/>
    <property type="match status" value="1"/>
</dbReference>
<comment type="caution">
    <text evidence="3">The sequence shown here is derived from an EMBL/GenBank/DDBJ whole genome shotgun (WGS) entry which is preliminary data.</text>
</comment>
<dbReference type="Proteomes" id="UP000443090">
    <property type="component" value="Unassembled WGS sequence"/>
</dbReference>
<evidence type="ECO:0000259" key="2">
    <source>
        <dbReference type="PROSITE" id="PS50141"/>
    </source>
</evidence>
<dbReference type="EMBL" id="QGMI01000782">
    <property type="protein sequence ID" value="TVY36809.1"/>
    <property type="molecule type" value="Genomic_DNA"/>
</dbReference>
<dbReference type="SMART" id="SM00552">
    <property type="entry name" value="ADEAMc"/>
    <property type="match status" value="1"/>
</dbReference>
<dbReference type="GO" id="GO:0043829">
    <property type="term" value="F:tRNA-specific adenosine-37 deaminase activity"/>
    <property type="evidence" value="ECO:0007669"/>
    <property type="project" value="TreeGrafter"/>
</dbReference>
<feature type="region of interest" description="Disordered" evidence="1">
    <location>
        <begin position="152"/>
        <end position="179"/>
    </location>
</feature>
<dbReference type="InterPro" id="IPR042935">
    <property type="entry name" value="Tad1"/>
</dbReference>
<sequence>MEISGDDIAHVVLKQFDSWEKKRKPVIRTNGVKEWVPLSGIIAQADLLIRGRTGMKCLPQKSIPQAQGVVLHDWHAEVLAIRAFNRFLLEECHSLALSKKKSSEYILVREEHERTDSHFQPFALKEGIKLHMYCSEAPCGDASMELTMASQDDATPWSLPPSKDALSPEPPPTTASGQQPILHGRSYFSALGIVRRKPSRPDAPPTISKSCTDKLSLKQSTSLLSSLTSLLISPTDIYIHTLVLPSSQLSPTAVTRAFSPSGRLEPLVGNQWVGGYSFQPFRVLSTDSEFAFSRRSAEDAVPSNLASSWTPNGSETLIGGTLQGRRQFDVRGASRVCKRRMWKLALEVAVAAGVPAVERCLRMEKYGNLKGDALLDRRRVVKGDVRGVLGGWVRNEGGEGFGVEGVEV</sequence>
<evidence type="ECO:0000313" key="4">
    <source>
        <dbReference type="Proteomes" id="UP000443090"/>
    </source>
</evidence>
<dbReference type="InterPro" id="IPR002466">
    <property type="entry name" value="A_deamin"/>
</dbReference>
<evidence type="ECO:0000256" key="1">
    <source>
        <dbReference type="SAM" id="MobiDB-lite"/>
    </source>
</evidence>
<dbReference type="PANTHER" id="PTHR47803:SF1">
    <property type="entry name" value="TRNA-SPECIFIC ADENOSINE DEAMINASE 1"/>
    <property type="match status" value="1"/>
</dbReference>
<dbReference type="Pfam" id="PF02137">
    <property type="entry name" value="A_deamin"/>
    <property type="match status" value="1"/>
</dbReference>
<evidence type="ECO:0000313" key="3">
    <source>
        <dbReference type="EMBL" id="TVY36809.1"/>
    </source>
</evidence>
<reference evidence="3 4" key="1">
    <citation type="submission" date="2018-05" db="EMBL/GenBank/DDBJ databases">
        <title>Genome sequencing and assembly of the regulated plant pathogen Lachnellula willkommii and related sister species for the development of diagnostic species identification markers.</title>
        <authorList>
            <person name="Giroux E."/>
            <person name="Bilodeau G."/>
        </authorList>
    </citation>
    <scope>NUCLEOTIDE SEQUENCE [LARGE SCALE GENOMIC DNA]</scope>
    <source>
        <strain evidence="3 4">CBS 160.35</strain>
    </source>
</reference>
<dbReference type="PROSITE" id="PS50141">
    <property type="entry name" value="A_DEAMIN_EDITASE"/>
    <property type="match status" value="1"/>
</dbReference>
<dbReference type="AlphaFoldDB" id="A0A8H8U9U0"/>
<dbReference type="OrthoDB" id="10268011at2759"/>